<dbReference type="InterPro" id="IPR021858">
    <property type="entry name" value="Fun_TF"/>
</dbReference>
<organism evidence="8 9">
    <name type="scientific">Exophiala spinifera</name>
    <dbReference type="NCBI Taxonomy" id="91928"/>
    <lineage>
        <taxon>Eukaryota</taxon>
        <taxon>Fungi</taxon>
        <taxon>Dikarya</taxon>
        <taxon>Ascomycota</taxon>
        <taxon>Pezizomycotina</taxon>
        <taxon>Eurotiomycetes</taxon>
        <taxon>Chaetothyriomycetidae</taxon>
        <taxon>Chaetothyriales</taxon>
        <taxon>Herpotrichiellaceae</taxon>
        <taxon>Exophiala</taxon>
    </lineage>
</organism>
<evidence type="ECO:0000256" key="4">
    <source>
        <dbReference type="ARBA" id="ARBA00023125"/>
    </source>
</evidence>
<reference evidence="8 9" key="1">
    <citation type="submission" date="2015-01" db="EMBL/GenBank/DDBJ databases">
        <title>The Genome Sequence of Exophiala spinifera CBS89968.</title>
        <authorList>
            <consortium name="The Broad Institute Genomics Platform"/>
            <person name="Cuomo C."/>
            <person name="de Hoog S."/>
            <person name="Gorbushina A."/>
            <person name="Stielow B."/>
            <person name="Teixiera M."/>
            <person name="Abouelleil A."/>
            <person name="Chapman S.B."/>
            <person name="Priest M."/>
            <person name="Young S.K."/>
            <person name="Wortman J."/>
            <person name="Nusbaum C."/>
            <person name="Birren B."/>
        </authorList>
    </citation>
    <scope>NUCLEOTIDE SEQUENCE [LARGE SCALE GENOMIC DNA]</scope>
    <source>
        <strain evidence="8 9">CBS 89968</strain>
    </source>
</reference>
<evidence type="ECO:0000256" key="1">
    <source>
        <dbReference type="ARBA" id="ARBA00022723"/>
    </source>
</evidence>
<dbReference type="SMART" id="SM00066">
    <property type="entry name" value="GAL4"/>
    <property type="match status" value="1"/>
</dbReference>
<evidence type="ECO:0000313" key="8">
    <source>
        <dbReference type="EMBL" id="KIW14916.1"/>
    </source>
</evidence>
<proteinExistence type="predicted"/>
<name>A0A0D1YJ03_9EURO</name>
<dbReference type="InterPro" id="IPR001138">
    <property type="entry name" value="Zn2Cys6_DnaBD"/>
</dbReference>
<evidence type="ECO:0000256" key="2">
    <source>
        <dbReference type="ARBA" id="ARBA00022833"/>
    </source>
</evidence>
<dbReference type="Pfam" id="PF00172">
    <property type="entry name" value="Zn_clus"/>
    <property type="match status" value="1"/>
</dbReference>
<accession>A0A0D1YJ03</accession>
<keyword evidence="6" id="KW-0539">Nucleus</keyword>
<dbReference type="RefSeq" id="XP_016235132.1">
    <property type="nucleotide sequence ID" value="XM_016382030.1"/>
</dbReference>
<evidence type="ECO:0000259" key="7">
    <source>
        <dbReference type="PROSITE" id="PS50048"/>
    </source>
</evidence>
<dbReference type="SUPFAM" id="SSF57701">
    <property type="entry name" value="Zn2/Cys6 DNA-binding domain"/>
    <property type="match status" value="1"/>
</dbReference>
<dbReference type="EMBL" id="KN847496">
    <property type="protein sequence ID" value="KIW14916.1"/>
    <property type="molecule type" value="Genomic_DNA"/>
</dbReference>
<dbReference type="PANTHER" id="PTHR36206:SF12">
    <property type="entry name" value="ASPERCRYPTIN BIOSYNTHESIS CLUSTER-SPECIFIC TRANSCRIPTION REGULATOR ATNN-RELATED"/>
    <property type="match status" value="1"/>
</dbReference>
<dbReference type="InterPro" id="IPR052360">
    <property type="entry name" value="Transcr_Regulatory_Proteins"/>
</dbReference>
<dbReference type="Proteomes" id="UP000053328">
    <property type="component" value="Unassembled WGS sequence"/>
</dbReference>
<sequence>MTERTISRLSSSRPTTAPIARKVKTGCGTCKIRKVKCDETYPACRRCLQTGRVCDGYGIWGGGNRPAVPARATEQLDSGGTLWRSEQYVQGLRKLQPGLRGNDPRVTGEHTEVDDHVSLVSIKGTSVNSPANLRLVPIHVVPTDQHGYMEWYICRTAPKLPGAFRESFWDRLLPQASQSEPAILHAILSLASIHKRALLDLVPCSVRNAKEIGSLFTLQQLTLATGTLRDRIANRSQASLRVALIACAVFIVLEYMQDNYQTGLTHLRHGLILLEEFMLHDGQSNGDANDDSIINTFVTLLIQARLLGQDIYHPSLLPLLIDKLDVRCWEFQSAADARRCLEWIFLQTFSIADQTGCNLFCDRLSSSITVQPNQMMDIHQYLRLWQGAYETSMMRFRSMLSLMDFYSWKLLLLLHTLACVLVQDFAPTVYEQVVDSSATESSTRPPDTSSRDASSAAFSTVPTLLASHVPSSHSGSRTEYSSGIGLPRDPCLSIISQCSWIYREVRDPVPVLYDTNSLGINETAASSIADIGWMPALFYTAILARDSTTRREAANLLYLRPHREGIWESYLSGILAEKIIHTKEEKRNTQPPSNSSMNLEGDLGHALETSTLRDIRIQLPSSSDAKLVLTYARLLGDVAGAESWNNERCIYDMRAGCWIS</sequence>
<keyword evidence="1" id="KW-0479">Metal-binding</keyword>
<dbReference type="GeneID" id="27334784"/>
<dbReference type="CDD" id="cd00067">
    <property type="entry name" value="GAL4"/>
    <property type="match status" value="1"/>
</dbReference>
<dbReference type="Pfam" id="PF11951">
    <property type="entry name" value="Fungal_trans_2"/>
    <property type="match status" value="1"/>
</dbReference>
<dbReference type="HOGENOM" id="CLU_011409_3_0_1"/>
<dbReference type="OrthoDB" id="2593732at2759"/>
<evidence type="ECO:0000256" key="6">
    <source>
        <dbReference type="ARBA" id="ARBA00023242"/>
    </source>
</evidence>
<evidence type="ECO:0000313" key="9">
    <source>
        <dbReference type="Proteomes" id="UP000053328"/>
    </source>
</evidence>
<dbReference type="VEuPathDB" id="FungiDB:PV08_07701"/>
<feature type="domain" description="Zn(2)-C6 fungal-type" evidence="7">
    <location>
        <begin position="26"/>
        <end position="54"/>
    </location>
</feature>
<dbReference type="PROSITE" id="PS50048">
    <property type="entry name" value="ZN2_CY6_FUNGAL_2"/>
    <property type="match status" value="1"/>
</dbReference>
<protein>
    <recommendedName>
        <fullName evidence="7">Zn(2)-C6 fungal-type domain-containing protein</fullName>
    </recommendedName>
</protein>
<keyword evidence="3" id="KW-0805">Transcription regulation</keyword>
<keyword evidence="9" id="KW-1185">Reference proteome</keyword>
<dbReference type="AlphaFoldDB" id="A0A0D1YJ03"/>
<dbReference type="GO" id="GO:0008270">
    <property type="term" value="F:zinc ion binding"/>
    <property type="evidence" value="ECO:0007669"/>
    <property type="project" value="InterPro"/>
</dbReference>
<dbReference type="PANTHER" id="PTHR36206">
    <property type="entry name" value="ASPERCRYPTIN BIOSYNTHESIS CLUSTER-SPECIFIC TRANSCRIPTION REGULATOR ATNN-RELATED"/>
    <property type="match status" value="1"/>
</dbReference>
<dbReference type="STRING" id="91928.A0A0D1YJ03"/>
<keyword evidence="5" id="KW-0804">Transcription</keyword>
<keyword evidence="2" id="KW-0862">Zinc</keyword>
<dbReference type="InterPro" id="IPR036864">
    <property type="entry name" value="Zn2-C6_fun-type_DNA-bd_sf"/>
</dbReference>
<dbReference type="Gene3D" id="4.10.240.10">
    <property type="entry name" value="Zn(2)-C6 fungal-type DNA-binding domain"/>
    <property type="match status" value="1"/>
</dbReference>
<gene>
    <name evidence="8" type="ORF">PV08_07701</name>
</gene>
<keyword evidence="4" id="KW-0238">DNA-binding</keyword>
<dbReference type="GO" id="GO:0000981">
    <property type="term" value="F:DNA-binding transcription factor activity, RNA polymerase II-specific"/>
    <property type="evidence" value="ECO:0007669"/>
    <property type="project" value="InterPro"/>
</dbReference>
<evidence type="ECO:0000256" key="5">
    <source>
        <dbReference type="ARBA" id="ARBA00023163"/>
    </source>
</evidence>
<evidence type="ECO:0000256" key="3">
    <source>
        <dbReference type="ARBA" id="ARBA00023015"/>
    </source>
</evidence>
<dbReference type="PROSITE" id="PS00463">
    <property type="entry name" value="ZN2_CY6_FUNGAL_1"/>
    <property type="match status" value="1"/>
</dbReference>
<dbReference type="GO" id="GO:0003677">
    <property type="term" value="F:DNA binding"/>
    <property type="evidence" value="ECO:0007669"/>
    <property type="project" value="UniProtKB-KW"/>
</dbReference>